<dbReference type="AlphaFoldDB" id="U1PE94"/>
<evidence type="ECO:0000313" key="2">
    <source>
        <dbReference type="Proteomes" id="UP000030649"/>
    </source>
</evidence>
<dbReference type="Proteomes" id="UP000030649">
    <property type="component" value="Unassembled WGS sequence"/>
</dbReference>
<protein>
    <submittedName>
        <fullName evidence="1">Uncharacterized protein</fullName>
    </submittedName>
</protein>
<reference evidence="1 2" key="1">
    <citation type="journal article" date="2013" name="PLoS ONE">
        <title>Assembly-driven community genomics of a hypersaline microbial ecosystem.</title>
        <authorList>
            <person name="Podell S."/>
            <person name="Ugalde J.A."/>
            <person name="Narasingarao P."/>
            <person name="Banfield J.F."/>
            <person name="Heidelberg K.B."/>
            <person name="Allen E.E."/>
        </authorList>
    </citation>
    <scope>NUCLEOTIDE SEQUENCE [LARGE SCALE GENOMIC DNA]</scope>
    <source>
        <strain evidence="2">J07HQW1</strain>
    </source>
</reference>
<sequence>MIKRRSVLYKIRAEQYKQSSSSPDSDRQQSIQSTNLHEHLADSNEQCQHSTKLCLSQTLQTRNENRETRGLSVSTQTDTNVNTQISVLAKLTEATWLVLRRRCGDTQSYVMLSLPSPSCSSFDNQTHSSMFLPPFGSHQLRCGHFYDTLIDRTCGGLIVYLNTPQCSVIYRVINTEKRNACLILEIPPRFIRE</sequence>
<name>U1PE94_9EURY</name>
<organism evidence="1 2">
    <name type="scientific">Haloquadratum walsbyi J07HQW1</name>
    <dbReference type="NCBI Taxonomy" id="1238424"/>
    <lineage>
        <taxon>Archaea</taxon>
        <taxon>Methanobacteriati</taxon>
        <taxon>Methanobacteriota</taxon>
        <taxon>Stenosarchaea group</taxon>
        <taxon>Halobacteria</taxon>
        <taxon>Halobacteriales</taxon>
        <taxon>Haloferacaceae</taxon>
        <taxon>Haloquadratum</taxon>
    </lineage>
</organism>
<evidence type="ECO:0000313" key="1">
    <source>
        <dbReference type="EMBL" id="ERG91937.1"/>
    </source>
</evidence>
<dbReference type="EMBL" id="KE356560">
    <property type="protein sequence ID" value="ERG91937.1"/>
    <property type="molecule type" value="Genomic_DNA"/>
</dbReference>
<gene>
    <name evidence="1" type="ORF">J07HQW1_01971</name>
</gene>
<dbReference type="HOGENOM" id="CLU_1405961_0_0_2"/>
<accession>U1PE94</accession>
<proteinExistence type="predicted"/>